<dbReference type="AlphaFoldDB" id="A0A834YX03"/>
<dbReference type="OMA" id="IGSNWFK"/>
<proteinExistence type="predicted"/>
<organism evidence="2 3">
    <name type="scientific">Tetracentron sinense</name>
    <name type="common">Spur-leaf</name>
    <dbReference type="NCBI Taxonomy" id="13715"/>
    <lineage>
        <taxon>Eukaryota</taxon>
        <taxon>Viridiplantae</taxon>
        <taxon>Streptophyta</taxon>
        <taxon>Embryophyta</taxon>
        <taxon>Tracheophyta</taxon>
        <taxon>Spermatophyta</taxon>
        <taxon>Magnoliopsida</taxon>
        <taxon>Trochodendrales</taxon>
        <taxon>Trochodendraceae</taxon>
        <taxon>Tetracentron</taxon>
    </lineage>
</organism>
<evidence type="ECO:0000256" key="1">
    <source>
        <dbReference type="SAM" id="MobiDB-lite"/>
    </source>
</evidence>
<feature type="compositionally biased region" description="Low complexity" evidence="1">
    <location>
        <begin position="94"/>
        <end position="108"/>
    </location>
</feature>
<dbReference type="PANTHER" id="PTHR33373">
    <property type="entry name" value="OS07G0479600 PROTEIN"/>
    <property type="match status" value="1"/>
</dbReference>
<reference evidence="2 3" key="1">
    <citation type="submission" date="2020-04" db="EMBL/GenBank/DDBJ databases">
        <title>Plant Genome Project.</title>
        <authorList>
            <person name="Zhang R.-G."/>
        </authorList>
    </citation>
    <scope>NUCLEOTIDE SEQUENCE [LARGE SCALE GENOMIC DNA]</scope>
    <source>
        <strain evidence="2">YNK0</strain>
        <tissue evidence="2">Leaf</tissue>
    </source>
</reference>
<name>A0A834YX03_TETSI</name>
<evidence type="ECO:0000313" key="3">
    <source>
        <dbReference type="Proteomes" id="UP000655225"/>
    </source>
</evidence>
<feature type="compositionally biased region" description="Polar residues" evidence="1">
    <location>
        <begin position="117"/>
        <end position="126"/>
    </location>
</feature>
<feature type="region of interest" description="Disordered" evidence="1">
    <location>
        <begin position="91"/>
        <end position="133"/>
    </location>
</feature>
<gene>
    <name evidence="2" type="ORF">HHK36_021457</name>
</gene>
<dbReference type="OrthoDB" id="1896025at2759"/>
<comment type="caution">
    <text evidence="2">The sequence shown here is derived from an EMBL/GenBank/DDBJ whole genome shotgun (WGS) entry which is preliminary data.</text>
</comment>
<sequence>MGAGRGSKGLSSEEVSSIGIHVARIAVGLADEMVAEEAGPSPSSRGCLGCCTKATPIIAVDEPSKGLKIQGQTVKKPSISEDFWSTSTCEMDNSAVQSQRSVSSSSTSNQILDHHSGTGSQNNPSEFLNHGKS</sequence>
<keyword evidence="3" id="KW-1185">Reference proteome</keyword>
<dbReference type="PANTHER" id="PTHR33373:SF1">
    <property type="entry name" value="DUF4050 DOMAIN-CONTAINING PROTEIN"/>
    <property type="match status" value="1"/>
</dbReference>
<evidence type="ECO:0000313" key="2">
    <source>
        <dbReference type="EMBL" id="KAF8393216.1"/>
    </source>
</evidence>
<accession>A0A834YX03</accession>
<protein>
    <submittedName>
        <fullName evidence="2">Uncharacterized protein</fullName>
    </submittedName>
</protein>
<dbReference type="EMBL" id="JABCRI010000015">
    <property type="protein sequence ID" value="KAF8393216.1"/>
    <property type="molecule type" value="Genomic_DNA"/>
</dbReference>
<dbReference type="Proteomes" id="UP000655225">
    <property type="component" value="Unassembled WGS sequence"/>
</dbReference>